<sequence length="505" mass="53203">MEIQAVEPKSSHTMILICILIAVFVVPTSISGTAIALPAISAELRSQTASQQWVVNAFNLTFASFTLAWGGLADVFGSKKAFIAGAGLYFLASVLSWGAGNIYILDAARALAGIGGAAIFSCGSAILIQTFSGTQRTRAFALFGTTAGLGITFGPTISGWLLNVADWRDIFVVHAIALSVVLILTFSIPSAVKKAEKPPLDIAGILLFIVALFLLMASITEGTGHGWTDTTTLMFLGTGLLLLICFVTVEKRSPNPMVNFALLGNHYFLSMILIPVVASFCFVTLLTWFPTWLIAIKNLSPLDSGLVMLALTSPVLVLPMVAGRLVTRGVSANLLLVISLVLFVSGLLLLWVFNQISISMAQIILSLLLVGTGMGLSAGLVDGIALSVVPQHEVGRAAGILNTFRLGSEAIAVAIYGSLMSTSVFHALITSPVSGAAVTEQYLADVVSGNAFTSANIGQVNWLKNIYTDAFSHTLLVLLVISLIISLSAATMMIHHSLKTQSDAS</sequence>
<feature type="transmembrane region" description="Helical" evidence="7">
    <location>
        <begin position="81"/>
        <end position="104"/>
    </location>
</feature>
<feature type="transmembrane region" description="Helical" evidence="7">
    <location>
        <begin position="140"/>
        <end position="164"/>
    </location>
</feature>
<evidence type="ECO:0000256" key="6">
    <source>
        <dbReference type="ARBA" id="ARBA00023136"/>
    </source>
</evidence>
<keyword evidence="5 7" id="KW-1133">Transmembrane helix</keyword>
<dbReference type="PROSITE" id="PS50850">
    <property type="entry name" value="MFS"/>
    <property type="match status" value="1"/>
</dbReference>
<dbReference type="EMBL" id="AAHKGI010000007">
    <property type="protein sequence ID" value="EBX1172653.1"/>
    <property type="molecule type" value="Genomic_DNA"/>
</dbReference>
<feature type="transmembrane region" description="Helical" evidence="7">
    <location>
        <begin position="231"/>
        <end position="249"/>
    </location>
</feature>
<dbReference type="AlphaFoldDB" id="A0A3V2Y5Q0"/>
<dbReference type="RefSeq" id="WP_057516544.1">
    <property type="nucleotide sequence ID" value="NZ_MYAT01000016.1"/>
</dbReference>
<feature type="domain" description="Major facilitator superfamily (MFS) profile" evidence="8">
    <location>
        <begin position="15"/>
        <end position="497"/>
    </location>
</feature>
<keyword evidence="6 7" id="KW-0472">Membrane</keyword>
<feature type="transmembrane region" description="Helical" evidence="7">
    <location>
        <begin position="269"/>
        <end position="294"/>
    </location>
</feature>
<dbReference type="InterPro" id="IPR036259">
    <property type="entry name" value="MFS_trans_sf"/>
</dbReference>
<comment type="caution">
    <text evidence="10">The sequence shown here is derived from an EMBL/GenBank/DDBJ whole genome shotgun (WGS) entry which is preliminary data.</text>
</comment>
<organism evidence="10">
    <name type="scientific">Salmonella newport</name>
    <dbReference type="NCBI Taxonomy" id="108619"/>
    <lineage>
        <taxon>Bacteria</taxon>
        <taxon>Pseudomonadati</taxon>
        <taxon>Pseudomonadota</taxon>
        <taxon>Gammaproteobacteria</taxon>
        <taxon>Enterobacterales</taxon>
        <taxon>Enterobacteriaceae</taxon>
        <taxon>Salmonella</taxon>
    </lineage>
</organism>
<dbReference type="InterPro" id="IPR011701">
    <property type="entry name" value="MFS"/>
</dbReference>
<evidence type="ECO:0000259" key="8">
    <source>
        <dbReference type="PROSITE" id="PS50850"/>
    </source>
</evidence>
<evidence type="ECO:0000256" key="1">
    <source>
        <dbReference type="ARBA" id="ARBA00004429"/>
    </source>
</evidence>
<dbReference type="EMBL" id="AALGZK010000003">
    <property type="protein sequence ID" value="ECZ5437542.1"/>
    <property type="molecule type" value="Genomic_DNA"/>
</dbReference>
<feature type="transmembrane region" description="Helical" evidence="7">
    <location>
        <begin position="306"/>
        <end position="327"/>
    </location>
</feature>
<feature type="transmembrane region" description="Helical" evidence="7">
    <location>
        <begin position="470"/>
        <end position="494"/>
    </location>
</feature>
<dbReference type="Gene3D" id="1.20.1720.10">
    <property type="entry name" value="Multidrug resistance protein D"/>
    <property type="match status" value="1"/>
</dbReference>
<dbReference type="GO" id="GO:0022857">
    <property type="term" value="F:transmembrane transporter activity"/>
    <property type="evidence" value="ECO:0007669"/>
    <property type="project" value="InterPro"/>
</dbReference>
<keyword evidence="2" id="KW-1003">Cell membrane</keyword>
<dbReference type="PANTHER" id="PTHR42718">
    <property type="entry name" value="MAJOR FACILITATOR SUPERFAMILY MULTIDRUG TRANSPORTER MFSC"/>
    <property type="match status" value="1"/>
</dbReference>
<proteinExistence type="predicted"/>
<comment type="subcellular location">
    <subcellularLocation>
        <location evidence="1">Cell inner membrane</location>
        <topology evidence="1">Multi-pass membrane protein</topology>
    </subcellularLocation>
</comment>
<gene>
    <name evidence="10" type="ORF">AHQ57_10270</name>
    <name evidence="9" type="ORF">DQ066_15100</name>
</gene>
<evidence type="ECO:0000256" key="5">
    <source>
        <dbReference type="ARBA" id="ARBA00022989"/>
    </source>
</evidence>
<feature type="transmembrane region" description="Helical" evidence="7">
    <location>
        <begin position="359"/>
        <end position="389"/>
    </location>
</feature>
<feature type="transmembrane region" description="Helical" evidence="7">
    <location>
        <begin position="12"/>
        <end position="41"/>
    </location>
</feature>
<feature type="transmembrane region" description="Helical" evidence="7">
    <location>
        <begin position="110"/>
        <end position="128"/>
    </location>
</feature>
<dbReference type="CDD" id="cd17321">
    <property type="entry name" value="MFS_MMR_MDR_like"/>
    <property type="match status" value="1"/>
</dbReference>
<dbReference type="Pfam" id="PF07690">
    <property type="entry name" value="MFS_1"/>
    <property type="match status" value="1"/>
</dbReference>
<evidence type="ECO:0000313" key="9">
    <source>
        <dbReference type="EMBL" id="EBX1172653.1"/>
    </source>
</evidence>
<protein>
    <submittedName>
        <fullName evidence="10">MFS transporter</fullName>
    </submittedName>
</protein>
<dbReference type="Gene3D" id="1.20.1250.20">
    <property type="entry name" value="MFS general substrate transporter like domains"/>
    <property type="match status" value="1"/>
</dbReference>
<evidence type="ECO:0000256" key="4">
    <source>
        <dbReference type="ARBA" id="ARBA00022692"/>
    </source>
</evidence>
<dbReference type="InterPro" id="IPR020846">
    <property type="entry name" value="MFS_dom"/>
</dbReference>
<feature type="transmembrane region" description="Helical" evidence="7">
    <location>
        <begin position="53"/>
        <end position="72"/>
    </location>
</feature>
<evidence type="ECO:0000256" key="7">
    <source>
        <dbReference type="SAM" id="Phobius"/>
    </source>
</evidence>
<reference evidence="9" key="1">
    <citation type="submission" date="2018-06" db="EMBL/GenBank/DDBJ databases">
        <authorList>
            <person name="Ashton P.M."/>
            <person name="Dallman T."/>
            <person name="Nair S."/>
            <person name="De Pinna E."/>
            <person name="Peters T."/>
            <person name="Grant K."/>
        </authorList>
    </citation>
    <scope>NUCLEOTIDE SEQUENCE</scope>
    <source>
        <strain evidence="9">250711</strain>
    </source>
</reference>
<evidence type="ECO:0000256" key="2">
    <source>
        <dbReference type="ARBA" id="ARBA00022475"/>
    </source>
</evidence>
<feature type="transmembrane region" description="Helical" evidence="7">
    <location>
        <begin position="170"/>
        <end position="188"/>
    </location>
</feature>
<reference evidence="10" key="2">
    <citation type="submission" date="2018-07" db="EMBL/GenBank/DDBJ databases">
        <authorList>
            <consortium name="GenomeTrakr network: Whole genome sequencing for foodborne pathogen traceback"/>
        </authorList>
    </citation>
    <scope>NUCLEOTIDE SEQUENCE</scope>
    <source>
        <strain evidence="10">FDA00000095</strain>
    </source>
</reference>
<keyword evidence="3" id="KW-0997">Cell inner membrane</keyword>
<keyword evidence="4 7" id="KW-0812">Transmembrane</keyword>
<dbReference type="PANTHER" id="PTHR42718:SF49">
    <property type="entry name" value="EXPORT PROTEIN"/>
    <property type="match status" value="1"/>
</dbReference>
<feature type="transmembrane region" description="Helical" evidence="7">
    <location>
        <begin position="200"/>
        <end position="219"/>
    </location>
</feature>
<evidence type="ECO:0000313" key="10">
    <source>
        <dbReference type="EMBL" id="ECZ5437542.1"/>
    </source>
</evidence>
<evidence type="ECO:0000256" key="3">
    <source>
        <dbReference type="ARBA" id="ARBA00022519"/>
    </source>
</evidence>
<dbReference type="GO" id="GO:0005886">
    <property type="term" value="C:plasma membrane"/>
    <property type="evidence" value="ECO:0007669"/>
    <property type="project" value="UniProtKB-SubCell"/>
</dbReference>
<dbReference type="PRINTS" id="PR01036">
    <property type="entry name" value="TCRTETB"/>
</dbReference>
<accession>A0A3V2Y5Q0</accession>
<dbReference type="SUPFAM" id="SSF103473">
    <property type="entry name" value="MFS general substrate transporter"/>
    <property type="match status" value="1"/>
</dbReference>
<feature type="transmembrane region" description="Helical" evidence="7">
    <location>
        <begin position="334"/>
        <end position="353"/>
    </location>
</feature>
<name>A0A3V2Y5Q0_SALNE</name>